<dbReference type="AlphaFoldDB" id="A0A839QVU1"/>
<comment type="similarity">
    <text evidence="7">Belongs to the ATPase delta chain family.</text>
</comment>
<dbReference type="InterPro" id="IPR000711">
    <property type="entry name" value="ATPase_OSCP/dsu"/>
</dbReference>
<dbReference type="NCBIfam" id="NF009967">
    <property type="entry name" value="PRK13430.1"/>
    <property type="match status" value="1"/>
</dbReference>
<evidence type="ECO:0000256" key="3">
    <source>
        <dbReference type="ARBA" id="ARBA00022781"/>
    </source>
</evidence>
<dbReference type="GO" id="GO:0005886">
    <property type="term" value="C:plasma membrane"/>
    <property type="evidence" value="ECO:0007669"/>
    <property type="project" value="UniProtKB-SubCell"/>
</dbReference>
<dbReference type="GO" id="GO:0045259">
    <property type="term" value="C:proton-transporting ATP synthase complex"/>
    <property type="evidence" value="ECO:0007669"/>
    <property type="project" value="UniProtKB-KW"/>
</dbReference>
<evidence type="ECO:0000256" key="1">
    <source>
        <dbReference type="ARBA" id="ARBA00004370"/>
    </source>
</evidence>
<name>A0A839QVU1_9MICO</name>
<evidence type="ECO:0000256" key="6">
    <source>
        <dbReference type="ARBA" id="ARBA00023310"/>
    </source>
</evidence>
<keyword evidence="3 7" id="KW-0375">Hydrogen ion transport</keyword>
<keyword evidence="9" id="KW-1185">Reference proteome</keyword>
<dbReference type="RefSeq" id="WP_183373915.1">
    <property type="nucleotide sequence ID" value="NZ_CBCSFZ010000010.1"/>
</dbReference>
<keyword evidence="7" id="KW-1003">Cell membrane</keyword>
<dbReference type="Pfam" id="PF00213">
    <property type="entry name" value="OSCP"/>
    <property type="match status" value="1"/>
</dbReference>
<comment type="function">
    <text evidence="7">This protein is part of the stalk that links CF(0) to CF(1). It either transmits conformational changes from CF(0) to CF(1) or is implicated in proton conduction.</text>
</comment>
<sequence length="271" mass="29576">MRGTSAASLADVLSRTEDVVARSSQSMEELASELFQIAAAVDTSNQLVRLLSDPGRDPELKSTAVRTLIQGKASDEALELTEEVVRRPWSEQNHILDALEAAGASALLSQAEKAGRLETVEEELFQFSRLIDSEPELTAAFDEHRDDAGARRSIARRLLEGRVDPVTVALAVQAVGADAEMKASRRVLHFAEFAADRRRRLLAVVTSATELSDRQQSRLSEILAAKFGQSVQMNFEVSPDVIGGMRVQVGDDLYDATVLSRLTEARSRLSA</sequence>
<keyword evidence="7" id="KW-0139">CF(1)</keyword>
<evidence type="ECO:0000313" key="8">
    <source>
        <dbReference type="EMBL" id="MBB3022121.1"/>
    </source>
</evidence>
<evidence type="ECO:0000256" key="2">
    <source>
        <dbReference type="ARBA" id="ARBA00022448"/>
    </source>
</evidence>
<gene>
    <name evidence="7" type="primary">atpH</name>
    <name evidence="8" type="ORF">FHX50_000369</name>
</gene>
<comment type="caution">
    <text evidence="8">The sequence shown here is derived from an EMBL/GenBank/DDBJ whole genome shotgun (WGS) entry which is preliminary data.</text>
</comment>
<evidence type="ECO:0000256" key="4">
    <source>
        <dbReference type="ARBA" id="ARBA00023065"/>
    </source>
</evidence>
<keyword evidence="6 7" id="KW-0066">ATP synthesis</keyword>
<protein>
    <recommendedName>
        <fullName evidence="7">ATP synthase subunit delta</fullName>
    </recommendedName>
    <alternativeName>
        <fullName evidence="7">ATP synthase F(1) sector subunit delta</fullName>
    </alternativeName>
    <alternativeName>
        <fullName evidence="7">F-type ATPase subunit delta</fullName>
        <shortName evidence="7">F-ATPase subunit delta</shortName>
    </alternativeName>
</protein>
<evidence type="ECO:0000256" key="7">
    <source>
        <dbReference type="HAMAP-Rule" id="MF_01416"/>
    </source>
</evidence>
<dbReference type="EMBL" id="JACHWP010000001">
    <property type="protein sequence ID" value="MBB3022121.1"/>
    <property type="molecule type" value="Genomic_DNA"/>
</dbReference>
<dbReference type="GO" id="GO:0046933">
    <property type="term" value="F:proton-transporting ATP synthase activity, rotational mechanism"/>
    <property type="evidence" value="ECO:0007669"/>
    <property type="project" value="UniProtKB-UniRule"/>
</dbReference>
<keyword evidence="2 7" id="KW-0813">Transport</keyword>
<keyword evidence="5 7" id="KW-0472">Membrane</keyword>
<accession>A0A839QVU1</accession>
<keyword evidence="4 7" id="KW-0406">Ion transport</keyword>
<dbReference type="PRINTS" id="PR00125">
    <property type="entry name" value="ATPASEDELTA"/>
</dbReference>
<comment type="function">
    <text evidence="7">F(1)F(0) ATP synthase produces ATP from ADP in the presence of a proton or sodium gradient. F-type ATPases consist of two structural domains, F(1) containing the extramembraneous catalytic core and F(0) containing the membrane proton channel, linked together by a central stalk and a peripheral stalk. During catalysis, ATP synthesis in the catalytic domain of F(1) is coupled via a rotary mechanism of the central stalk subunits to proton translocation.</text>
</comment>
<dbReference type="PANTHER" id="PTHR11910">
    <property type="entry name" value="ATP SYNTHASE DELTA CHAIN"/>
    <property type="match status" value="1"/>
</dbReference>
<dbReference type="Proteomes" id="UP000568050">
    <property type="component" value="Unassembled WGS sequence"/>
</dbReference>
<organism evidence="8 9">
    <name type="scientific">Helcobacillus massiliensis</name>
    <dbReference type="NCBI Taxonomy" id="521392"/>
    <lineage>
        <taxon>Bacteria</taxon>
        <taxon>Bacillati</taxon>
        <taxon>Actinomycetota</taxon>
        <taxon>Actinomycetes</taxon>
        <taxon>Micrococcales</taxon>
        <taxon>Dermabacteraceae</taxon>
        <taxon>Helcobacillus</taxon>
    </lineage>
</organism>
<comment type="subcellular location">
    <subcellularLocation>
        <location evidence="7">Cell membrane</location>
        <topology evidence="7">Peripheral membrane protein</topology>
    </subcellularLocation>
    <subcellularLocation>
        <location evidence="1">Membrane</location>
    </subcellularLocation>
</comment>
<dbReference type="HAMAP" id="MF_01416">
    <property type="entry name" value="ATP_synth_delta_bact"/>
    <property type="match status" value="1"/>
</dbReference>
<proteinExistence type="inferred from homology"/>
<reference evidence="8 9" key="1">
    <citation type="submission" date="2020-08" db="EMBL/GenBank/DDBJ databases">
        <title>Sequencing the genomes of 1000 actinobacteria strains.</title>
        <authorList>
            <person name="Klenk H.-P."/>
        </authorList>
    </citation>
    <scope>NUCLEOTIDE SEQUENCE [LARGE SCALE GENOMIC DNA]</scope>
    <source>
        <strain evidence="8 9">DSM 23040</strain>
    </source>
</reference>
<evidence type="ECO:0000256" key="5">
    <source>
        <dbReference type="ARBA" id="ARBA00023136"/>
    </source>
</evidence>
<evidence type="ECO:0000313" key="9">
    <source>
        <dbReference type="Proteomes" id="UP000568050"/>
    </source>
</evidence>